<organism evidence="1 2">
    <name type="scientific">candidate division WS6 bacterium 34_10</name>
    <dbReference type="NCBI Taxonomy" id="1641389"/>
    <lineage>
        <taxon>Bacteria</taxon>
        <taxon>Candidatus Dojkabacteria</taxon>
    </lineage>
</organism>
<reference evidence="2" key="1">
    <citation type="journal article" date="2015" name="MBio">
        <title>Genome-Resolved Metagenomic Analysis Reveals Roles for Candidate Phyla and Other Microbial Community Members in Biogeochemical Transformations in Oil Reservoirs.</title>
        <authorList>
            <person name="Hu P."/>
            <person name="Tom L."/>
            <person name="Singh A."/>
            <person name="Thomas B.C."/>
            <person name="Baker B.J."/>
            <person name="Piceno Y.M."/>
            <person name="Andersen G.L."/>
            <person name="Banfield J.F."/>
        </authorList>
    </citation>
    <scope>NUCLEOTIDE SEQUENCE [LARGE SCALE GENOMIC DNA]</scope>
</reference>
<gene>
    <name evidence="1" type="ORF">XD93_1074</name>
</gene>
<feature type="non-terminal residue" evidence="1">
    <location>
        <position position="1"/>
    </location>
</feature>
<protein>
    <submittedName>
        <fullName evidence="1">Uncharacterized protein</fullName>
    </submittedName>
</protein>
<name>A0A101HGU9_9BACT</name>
<dbReference type="Proteomes" id="UP000053904">
    <property type="component" value="Unassembled WGS sequence"/>
</dbReference>
<evidence type="ECO:0000313" key="1">
    <source>
        <dbReference type="EMBL" id="KUK76155.1"/>
    </source>
</evidence>
<comment type="caution">
    <text evidence="1">The sequence shown here is derived from an EMBL/GenBank/DDBJ whole genome shotgun (WGS) entry which is preliminary data.</text>
</comment>
<proteinExistence type="predicted"/>
<accession>A0A101HGU9</accession>
<dbReference type="EMBL" id="LGGO01000197">
    <property type="protein sequence ID" value="KUK76155.1"/>
    <property type="molecule type" value="Genomic_DNA"/>
</dbReference>
<dbReference type="AlphaFoldDB" id="A0A101HGU9"/>
<evidence type="ECO:0000313" key="2">
    <source>
        <dbReference type="Proteomes" id="UP000053904"/>
    </source>
</evidence>
<sequence>FAPDNPSSYLMLLNSDYINIKDFGISYMESADGNYIITFDILSEPMNWYLGPRAIINREVYRKGVVSTEGIVW</sequence>